<reference evidence="4 5" key="1">
    <citation type="submission" date="2018-09" db="EMBL/GenBank/DDBJ databases">
        <title>Whole genome sequencing of Microbacterium oryzae strain MB-10T.</title>
        <authorList>
            <person name="Das S.K."/>
        </authorList>
    </citation>
    <scope>NUCLEOTIDE SEQUENCE [LARGE SCALE GENOMIC DNA]</scope>
    <source>
        <strain evidence="4 5">MB-10</strain>
    </source>
</reference>
<keyword evidence="2" id="KW-0012">Acyltransferase</keyword>
<dbReference type="Proteomes" id="UP000422989">
    <property type="component" value="Chromosome"/>
</dbReference>
<evidence type="ECO:0000256" key="2">
    <source>
        <dbReference type="ARBA" id="ARBA00023315"/>
    </source>
</evidence>
<dbReference type="InterPro" id="IPR050832">
    <property type="entry name" value="Bact_Acetyltransf"/>
</dbReference>
<dbReference type="InterPro" id="IPR016181">
    <property type="entry name" value="Acyl_CoA_acyltransferase"/>
</dbReference>
<dbReference type="Gene3D" id="3.40.630.30">
    <property type="match status" value="1"/>
</dbReference>
<dbReference type="GO" id="GO:0016747">
    <property type="term" value="F:acyltransferase activity, transferring groups other than amino-acyl groups"/>
    <property type="evidence" value="ECO:0007669"/>
    <property type="project" value="InterPro"/>
</dbReference>
<protein>
    <submittedName>
        <fullName evidence="4">GNAT family N-acetyltransferase</fullName>
    </submittedName>
</protein>
<sequence length="153" mass="16262">MTIAIRPADLDEPATRALAELHLAGMLAGTPAESVHALDLAGLRDPSVTVWAARIDDEVAGIGALKVLDAERGELKSFRTAPAHLGRGVARALLRHIIAEAGARGMTSLWLETGSDAAFLPARRLYGGEGFVTCAPFDDYRPDPLSTFMTRAL</sequence>
<dbReference type="AlphaFoldDB" id="A0A6I6E3N2"/>
<dbReference type="CDD" id="cd04301">
    <property type="entry name" value="NAT_SF"/>
    <property type="match status" value="1"/>
</dbReference>
<dbReference type="InterPro" id="IPR000182">
    <property type="entry name" value="GNAT_dom"/>
</dbReference>
<keyword evidence="5" id="KW-1185">Reference proteome</keyword>
<dbReference type="RefSeq" id="WP_156243106.1">
    <property type="nucleotide sequence ID" value="NZ_BAAAZL010000003.1"/>
</dbReference>
<proteinExistence type="predicted"/>
<dbReference type="PANTHER" id="PTHR43877:SF5">
    <property type="entry name" value="BLL8307 PROTEIN"/>
    <property type="match status" value="1"/>
</dbReference>
<dbReference type="PANTHER" id="PTHR43877">
    <property type="entry name" value="AMINOALKYLPHOSPHONATE N-ACETYLTRANSFERASE-RELATED-RELATED"/>
    <property type="match status" value="1"/>
</dbReference>
<gene>
    <name evidence="4" type="ORF">D7D94_13425</name>
</gene>
<organism evidence="4 5">
    <name type="scientific">Microbacterium oryzae</name>
    <dbReference type="NCBI Taxonomy" id="743009"/>
    <lineage>
        <taxon>Bacteria</taxon>
        <taxon>Bacillati</taxon>
        <taxon>Actinomycetota</taxon>
        <taxon>Actinomycetes</taxon>
        <taxon>Micrococcales</taxon>
        <taxon>Microbacteriaceae</taxon>
        <taxon>Microbacterium</taxon>
    </lineage>
</organism>
<evidence type="ECO:0000313" key="5">
    <source>
        <dbReference type="Proteomes" id="UP000422989"/>
    </source>
</evidence>
<dbReference type="EMBL" id="CP032550">
    <property type="protein sequence ID" value="QGU28559.1"/>
    <property type="molecule type" value="Genomic_DNA"/>
</dbReference>
<evidence type="ECO:0000259" key="3">
    <source>
        <dbReference type="PROSITE" id="PS51186"/>
    </source>
</evidence>
<dbReference type="PROSITE" id="PS51186">
    <property type="entry name" value="GNAT"/>
    <property type="match status" value="1"/>
</dbReference>
<accession>A0A6I6E3N2</accession>
<name>A0A6I6E3N2_9MICO</name>
<dbReference type="KEGG" id="moj:D7D94_13425"/>
<dbReference type="OrthoDB" id="9803233at2"/>
<dbReference type="SUPFAM" id="SSF55729">
    <property type="entry name" value="Acyl-CoA N-acyltransferases (Nat)"/>
    <property type="match status" value="1"/>
</dbReference>
<keyword evidence="1 4" id="KW-0808">Transferase</keyword>
<dbReference type="Pfam" id="PF00583">
    <property type="entry name" value="Acetyltransf_1"/>
    <property type="match status" value="1"/>
</dbReference>
<feature type="domain" description="N-acetyltransferase" evidence="3">
    <location>
        <begin position="3"/>
        <end position="153"/>
    </location>
</feature>
<evidence type="ECO:0000256" key="1">
    <source>
        <dbReference type="ARBA" id="ARBA00022679"/>
    </source>
</evidence>
<evidence type="ECO:0000313" key="4">
    <source>
        <dbReference type="EMBL" id="QGU28559.1"/>
    </source>
</evidence>